<dbReference type="PANTHER" id="PTHR22749:SF6">
    <property type="entry name" value="RIBOFLAVIN KINASE"/>
    <property type="match status" value="1"/>
</dbReference>
<dbReference type="PIRSF" id="PIRSF004491">
    <property type="entry name" value="FAD_Synth"/>
    <property type="match status" value="1"/>
</dbReference>
<evidence type="ECO:0000256" key="10">
    <source>
        <dbReference type="ARBA" id="ARBA00022827"/>
    </source>
</evidence>
<evidence type="ECO:0000256" key="4">
    <source>
        <dbReference type="ARBA" id="ARBA00022630"/>
    </source>
</evidence>
<evidence type="ECO:0000256" key="2">
    <source>
        <dbReference type="ARBA" id="ARBA00004726"/>
    </source>
</evidence>
<dbReference type="GO" id="GO:0005524">
    <property type="term" value="F:ATP binding"/>
    <property type="evidence" value="ECO:0007669"/>
    <property type="project" value="UniProtKB-UniRule"/>
</dbReference>
<evidence type="ECO:0000256" key="12">
    <source>
        <dbReference type="ARBA" id="ARBA00023268"/>
    </source>
</evidence>
<sequence length="309" mass="35353">MQTHHSIHDFYSTKRTIITIGTFDGVHLGHQKILSQLVEEAKALQYESLVLTFFPHPRMVLGKENSIKLINTIEEKKLLLEALGIDNLIVHEFDTNFADLTAFDFVEKILVGKLNVGKIIIGYDHKFGKGRTADINDLIEFGKQFGFEVEQISAEEIGDIAISSTKIRKALLEGNIKLVNQFLGYTFEFTGKVIEGKKIGRTIQFPTANISIEENYKLVPKNGVYIIESEIDNILYHGMMNIGTNPTLGENQQTIEIHFFDFDQNIYKKMLAIKVLEKIREEQKFDSLEALRLQLKKDQTFSKSYFDNL</sequence>
<protein>
    <recommendedName>
        <fullName evidence="15">Riboflavin biosynthesis protein</fullName>
    </recommendedName>
    <domain>
        <recommendedName>
            <fullName evidence="15">Riboflavin kinase</fullName>
            <ecNumber evidence="15">2.7.1.26</ecNumber>
        </recommendedName>
        <alternativeName>
            <fullName evidence="15">Flavokinase</fullName>
        </alternativeName>
    </domain>
    <domain>
        <recommendedName>
            <fullName evidence="15">FMN adenylyltransferase</fullName>
            <ecNumber evidence="15">2.7.7.2</ecNumber>
        </recommendedName>
        <alternativeName>
            <fullName evidence="15">FAD pyrophosphorylase</fullName>
        </alternativeName>
        <alternativeName>
            <fullName evidence="15">FAD synthase</fullName>
        </alternativeName>
    </domain>
</protein>
<dbReference type="GO" id="GO:0009231">
    <property type="term" value="P:riboflavin biosynthetic process"/>
    <property type="evidence" value="ECO:0007669"/>
    <property type="project" value="InterPro"/>
</dbReference>
<dbReference type="EMBL" id="QLST01000004">
    <property type="protein sequence ID" value="RBA29064.1"/>
    <property type="molecule type" value="Genomic_DNA"/>
</dbReference>
<evidence type="ECO:0000256" key="11">
    <source>
        <dbReference type="ARBA" id="ARBA00022840"/>
    </source>
</evidence>
<evidence type="ECO:0000259" key="16">
    <source>
        <dbReference type="SMART" id="SM00904"/>
    </source>
</evidence>
<keyword evidence="11 15" id="KW-0067">ATP-binding</keyword>
<keyword evidence="8 15" id="KW-0547">Nucleotide-binding</keyword>
<keyword evidence="7 15" id="KW-0548">Nucleotidyltransferase</keyword>
<evidence type="ECO:0000256" key="8">
    <source>
        <dbReference type="ARBA" id="ARBA00022741"/>
    </source>
</evidence>
<evidence type="ECO:0000256" key="3">
    <source>
        <dbReference type="ARBA" id="ARBA00005201"/>
    </source>
</evidence>
<keyword evidence="4 15" id="KW-0285">Flavoprotein</keyword>
<proteinExistence type="inferred from homology"/>
<dbReference type="GO" id="GO:0008531">
    <property type="term" value="F:riboflavin kinase activity"/>
    <property type="evidence" value="ECO:0007669"/>
    <property type="project" value="UniProtKB-UniRule"/>
</dbReference>
<dbReference type="Gene3D" id="2.40.30.30">
    <property type="entry name" value="Riboflavin kinase-like"/>
    <property type="match status" value="1"/>
</dbReference>
<comment type="similarity">
    <text evidence="15">Belongs to the ribF family.</text>
</comment>
<dbReference type="PANTHER" id="PTHR22749">
    <property type="entry name" value="RIBOFLAVIN KINASE/FMN ADENYLYLTRANSFERASE"/>
    <property type="match status" value="1"/>
</dbReference>
<feature type="domain" description="Riboflavin kinase" evidence="16">
    <location>
        <begin position="182"/>
        <end position="307"/>
    </location>
</feature>
<organism evidence="17 18">
    <name type="scientific">Flavobacterium tibetense</name>
    <dbReference type="NCBI Taxonomy" id="2233533"/>
    <lineage>
        <taxon>Bacteria</taxon>
        <taxon>Pseudomonadati</taxon>
        <taxon>Bacteroidota</taxon>
        <taxon>Flavobacteriia</taxon>
        <taxon>Flavobacteriales</taxon>
        <taxon>Flavobacteriaceae</taxon>
        <taxon>Flavobacterium</taxon>
    </lineage>
</organism>
<dbReference type="InterPro" id="IPR023465">
    <property type="entry name" value="Riboflavin_kinase_dom_sf"/>
</dbReference>
<dbReference type="InterPro" id="IPR015864">
    <property type="entry name" value="FAD_synthase"/>
</dbReference>
<accession>A0A365P3I1</accession>
<evidence type="ECO:0000313" key="18">
    <source>
        <dbReference type="Proteomes" id="UP000253319"/>
    </source>
</evidence>
<dbReference type="NCBIfam" id="TIGR00083">
    <property type="entry name" value="ribF"/>
    <property type="match status" value="1"/>
</dbReference>
<reference evidence="17 18" key="1">
    <citation type="submission" date="2018-06" db="EMBL/GenBank/DDBJ databases">
        <title>Flavobacterium tibetense sp. nov., isolated from a wetland YonghuCo on Tibetan Plateau.</title>
        <authorList>
            <person name="Xing P."/>
            <person name="Phurbu D."/>
            <person name="Lu H."/>
        </authorList>
    </citation>
    <scope>NUCLEOTIDE SEQUENCE [LARGE SCALE GENOMIC DNA]</scope>
    <source>
        <strain evidence="17 18">YH5</strain>
    </source>
</reference>
<name>A0A365P3I1_9FLAO</name>
<dbReference type="Pfam" id="PF06574">
    <property type="entry name" value="FAD_syn"/>
    <property type="match status" value="1"/>
</dbReference>
<dbReference type="NCBIfam" id="NF004160">
    <property type="entry name" value="PRK05627.1-3"/>
    <property type="match status" value="1"/>
</dbReference>
<keyword evidence="9 15" id="KW-0418">Kinase</keyword>
<dbReference type="InterPro" id="IPR015865">
    <property type="entry name" value="Riboflavin_kinase_bac/euk"/>
</dbReference>
<dbReference type="FunFam" id="3.40.50.620:FF:000021">
    <property type="entry name" value="Riboflavin biosynthesis protein"/>
    <property type="match status" value="1"/>
</dbReference>
<dbReference type="CDD" id="cd02064">
    <property type="entry name" value="FAD_synthetase_N"/>
    <property type="match status" value="1"/>
</dbReference>
<evidence type="ECO:0000256" key="7">
    <source>
        <dbReference type="ARBA" id="ARBA00022695"/>
    </source>
</evidence>
<dbReference type="SUPFAM" id="SSF82114">
    <property type="entry name" value="Riboflavin kinase-like"/>
    <property type="match status" value="1"/>
</dbReference>
<dbReference type="InterPro" id="IPR023468">
    <property type="entry name" value="Riboflavin_kinase"/>
</dbReference>
<dbReference type="InterPro" id="IPR002606">
    <property type="entry name" value="Riboflavin_kinase_bac"/>
</dbReference>
<comment type="pathway">
    <text evidence="3 15">Cofactor biosynthesis; FMN biosynthesis; FMN from riboflavin (ATP route): step 1/1.</text>
</comment>
<keyword evidence="18" id="KW-1185">Reference proteome</keyword>
<evidence type="ECO:0000313" key="17">
    <source>
        <dbReference type="EMBL" id="RBA29064.1"/>
    </source>
</evidence>
<evidence type="ECO:0000256" key="1">
    <source>
        <dbReference type="ARBA" id="ARBA00002121"/>
    </source>
</evidence>
<dbReference type="EC" id="2.7.1.26" evidence="15"/>
<evidence type="ECO:0000256" key="13">
    <source>
        <dbReference type="ARBA" id="ARBA00047880"/>
    </source>
</evidence>
<dbReference type="SUPFAM" id="SSF52374">
    <property type="entry name" value="Nucleotidylyl transferase"/>
    <property type="match status" value="1"/>
</dbReference>
<evidence type="ECO:0000256" key="6">
    <source>
        <dbReference type="ARBA" id="ARBA00022679"/>
    </source>
</evidence>
<dbReference type="Proteomes" id="UP000253319">
    <property type="component" value="Unassembled WGS sequence"/>
</dbReference>
<comment type="pathway">
    <text evidence="2 15">Cofactor biosynthesis; FAD biosynthesis; FAD from FMN: step 1/1.</text>
</comment>
<dbReference type="GO" id="GO:0006747">
    <property type="term" value="P:FAD biosynthetic process"/>
    <property type="evidence" value="ECO:0007669"/>
    <property type="project" value="UniProtKB-UniRule"/>
</dbReference>
<dbReference type="UniPathway" id="UPA00277">
    <property type="reaction ID" value="UER00407"/>
</dbReference>
<keyword evidence="5 15" id="KW-0288">FMN</keyword>
<dbReference type="InterPro" id="IPR014729">
    <property type="entry name" value="Rossmann-like_a/b/a_fold"/>
</dbReference>
<comment type="caution">
    <text evidence="17">The sequence shown here is derived from an EMBL/GenBank/DDBJ whole genome shotgun (WGS) entry which is preliminary data.</text>
</comment>
<evidence type="ECO:0000256" key="15">
    <source>
        <dbReference type="PIRNR" id="PIRNR004491"/>
    </source>
</evidence>
<comment type="function">
    <text evidence="1">Catalyzes the phosphorylation of riboflavin to FMN followed by the adenylation of FMN to FAD.</text>
</comment>
<evidence type="ECO:0000256" key="5">
    <source>
        <dbReference type="ARBA" id="ARBA00022643"/>
    </source>
</evidence>
<keyword evidence="6 15" id="KW-0808">Transferase</keyword>
<dbReference type="RefSeq" id="WP_113988494.1">
    <property type="nucleotide sequence ID" value="NZ_QLST01000004.1"/>
</dbReference>
<gene>
    <name evidence="17" type="ORF">DPN68_04695</name>
</gene>
<dbReference type="EC" id="2.7.7.2" evidence="15"/>
<dbReference type="OrthoDB" id="9803667at2"/>
<dbReference type="AlphaFoldDB" id="A0A365P3I1"/>
<dbReference type="GO" id="GO:0009398">
    <property type="term" value="P:FMN biosynthetic process"/>
    <property type="evidence" value="ECO:0007669"/>
    <property type="project" value="UniProtKB-UniRule"/>
</dbReference>
<comment type="catalytic activity">
    <reaction evidence="14 15">
        <text>FMN + ATP + H(+) = FAD + diphosphate</text>
        <dbReference type="Rhea" id="RHEA:17237"/>
        <dbReference type="ChEBI" id="CHEBI:15378"/>
        <dbReference type="ChEBI" id="CHEBI:30616"/>
        <dbReference type="ChEBI" id="CHEBI:33019"/>
        <dbReference type="ChEBI" id="CHEBI:57692"/>
        <dbReference type="ChEBI" id="CHEBI:58210"/>
        <dbReference type="EC" id="2.7.7.2"/>
    </reaction>
</comment>
<dbReference type="GO" id="GO:0003919">
    <property type="term" value="F:FMN adenylyltransferase activity"/>
    <property type="evidence" value="ECO:0007669"/>
    <property type="project" value="UniProtKB-UniRule"/>
</dbReference>
<dbReference type="Pfam" id="PF01687">
    <property type="entry name" value="Flavokinase"/>
    <property type="match status" value="1"/>
</dbReference>
<dbReference type="Gene3D" id="3.40.50.620">
    <property type="entry name" value="HUPs"/>
    <property type="match status" value="1"/>
</dbReference>
<dbReference type="SMART" id="SM00904">
    <property type="entry name" value="Flavokinase"/>
    <property type="match status" value="1"/>
</dbReference>
<keyword evidence="10 15" id="KW-0274">FAD</keyword>
<comment type="catalytic activity">
    <reaction evidence="13 15">
        <text>riboflavin + ATP = FMN + ADP + H(+)</text>
        <dbReference type="Rhea" id="RHEA:14357"/>
        <dbReference type="ChEBI" id="CHEBI:15378"/>
        <dbReference type="ChEBI" id="CHEBI:30616"/>
        <dbReference type="ChEBI" id="CHEBI:57986"/>
        <dbReference type="ChEBI" id="CHEBI:58210"/>
        <dbReference type="ChEBI" id="CHEBI:456216"/>
        <dbReference type="EC" id="2.7.1.26"/>
    </reaction>
</comment>
<dbReference type="UniPathway" id="UPA00276">
    <property type="reaction ID" value="UER00406"/>
</dbReference>
<evidence type="ECO:0000256" key="14">
    <source>
        <dbReference type="ARBA" id="ARBA00049494"/>
    </source>
</evidence>
<evidence type="ECO:0000256" key="9">
    <source>
        <dbReference type="ARBA" id="ARBA00022777"/>
    </source>
</evidence>
<dbReference type="NCBIfam" id="NF004162">
    <property type="entry name" value="PRK05627.1-5"/>
    <property type="match status" value="1"/>
</dbReference>
<keyword evidence="12" id="KW-0511">Multifunctional enzyme</keyword>